<keyword evidence="3" id="KW-1185">Reference proteome</keyword>
<accession>A0A7Y0ACL8</accession>
<reference evidence="2 3" key="1">
    <citation type="submission" date="2020-04" db="EMBL/GenBank/DDBJ databases">
        <title>Hymenobacter polaris sp. nov., isolated from Arctic soil.</title>
        <authorList>
            <person name="Dahal R.H."/>
        </authorList>
    </citation>
    <scope>NUCLEOTIDE SEQUENCE [LARGE SCALE GENOMIC DNA]</scope>
    <source>
        <strain evidence="2 3">RP-2-7</strain>
    </source>
</reference>
<dbReference type="AlphaFoldDB" id="A0A7Y0ACL8"/>
<feature type="transmembrane region" description="Helical" evidence="1">
    <location>
        <begin position="82"/>
        <end position="109"/>
    </location>
</feature>
<comment type="caution">
    <text evidence="2">The sequence shown here is derived from an EMBL/GenBank/DDBJ whole genome shotgun (WGS) entry which is preliminary data.</text>
</comment>
<dbReference type="Proteomes" id="UP000559626">
    <property type="component" value="Unassembled WGS sequence"/>
</dbReference>
<keyword evidence="1" id="KW-0812">Transmembrane</keyword>
<protein>
    <recommendedName>
        <fullName evidence="4">DUF4199 domain-containing protein</fullName>
    </recommendedName>
</protein>
<evidence type="ECO:0000313" key="3">
    <source>
        <dbReference type="Proteomes" id="UP000559626"/>
    </source>
</evidence>
<proteinExistence type="predicted"/>
<feature type="transmembrane region" description="Helical" evidence="1">
    <location>
        <begin position="52"/>
        <end position="70"/>
    </location>
</feature>
<keyword evidence="1" id="KW-1133">Transmembrane helix</keyword>
<evidence type="ECO:0000313" key="2">
    <source>
        <dbReference type="EMBL" id="NML64610.1"/>
    </source>
</evidence>
<sequence length="168" mass="17953">MATPSTTTAAANEPVLTPERNGVRFGLYTGAVLVAYTIIAVVAGFFQNITAGSLDVLILVLGSVLAIRNFRMVRGEKMPYFGGYGTGIITSIVASVILAFCFLILDAIVPSKLDLTQVQNVFGFEMSSIIGFLAIILMGSMSGVMTALTAMQFYKADPIDPLNMNERI</sequence>
<evidence type="ECO:0000256" key="1">
    <source>
        <dbReference type="SAM" id="Phobius"/>
    </source>
</evidence>
<feature type="transmembrane region" description="Helical" evidence="1">
    <location>
        <begin position="129"/>
        <end position="154"/>
    </location>
</feature>
<organism evidence="2 3">
    <name type="scientific">Hymenobacter polaris</name>
    <dbReference type="NCBI Taxonomy" id="2682546"/>
    <lineage>
        <taxon>Bacteria</taxon>
        <taxon>Pseudomonadati</taxon>
        <taxon>Bacteroidota</taxon>
        <taxon>Cytophagia</taxon>
        <taxon>Cytophagales</taxon>
        <taxon>Hymenobacteraceae</taxon>
        <taxon>Hymenobacter</taxon>
    </lineage>
</organism>
<evidence type="ECO:0008006" key="4">
    <source>
        <dbReference type="Google" id="ProtNLM"/>
    </source>
</evidence>
<name>A0A7Y0ACL8_9BACT</name>
<dbReference type="EMBL" id="JABBGH010000001">
    <property type="protein sequence ID" value="NML64610.1"/>
    <property type="molecule type" value="Genomic_DNA"/>
</dbReference>
<feature type="transmembrane region" description="Helical" evidence="1">
    <location>
        <begin position="25"/>
        <end position="46"/>
    </location>
</feature>
<dbReference type="RefSeq" id="WP_169529896.1">
    <property type="nucleotide sequence ID" value="NZ_JABBGH010000001.1"/>
</dbReference>
<gene>
    <name evidence="2" type="ORF">HHL22_05265</name>
</gene>
<keyword evidence="1" id="KW-0472">Membrane</keyword>